<evidence type="ECO:0000256" key="1">
    <source>
        <dbReference type="ARBA" id="ARBA00006484"/>
    </source>
</evidence>
<proteinExistence type="inferred from homology"/>
<dbReference type="Proteomes" id="UP001501697">
    <property type="component" value="Unassembled WGS sequence"/>
</dbReference>
<dbReference type="SMART" id="SM00822">
    <property type="entry name" value="PKS_KR"/>
    <property type="match status" value="1"/>
</dbReference>
<comment type="similarity">
    <text evidence="1">Belongs to the short-chain dehydrogenases/reductases (SDR) family.</text>
</comment>
<dbReference type="InterPro" id="IPR036291">
    <property type="entry name" value="NAD(P)-bd_dom_sf"/>
</dbReference>
<dbReference type="EMBL" id="BAAAYU010000005">
    <property type="protein sequence ID" value="GAA3634910.1"/>
    <property type="molecule type" value="Genomic_DNA"/>
</dbReference>
<keyword evidence="2" id="KW-0560">Oxidoreductase</keyword>
<organism evidence="4 5">
    <name type="scientific">Microbacterium awajiense</name>
    <dbReference type="NCBI Taxonomy" id="415214"/>
    <lineage>
        <taxon>Bacteria</taxon>
        <taxon>Bacillati</taxon>
        <taxon>Actinomycetota</taxon>
        <taxon>Actinomycetes</taxon>
        <taxon>Micrococcales</taxon>
        <taxon>Microbacteriaceae</taxon>
        <taxon>Microbacterium</taxon>
    </lineage>
</organism>
<dbReference type="NCBIfam" id="NF005559">
    <property type="entry name" value="PRK07231.1"/>
    <property type="match status" value="1"/>
</dbReference>
<dbReference type="InterPro" id="IPR002347">
    <property type="entry name" value="SDR_fam"/>
</dbReference>
<evidence type="ECO:0000259" key="3">
    <source>
        <dbReference type="SMART" id="SM00822"/>
    </source>
</evidence>
<dbReference type="PRINTS" id="PR00080">
    <property type="entry name" value="SDRFAMILY"/>
</dbReference>
<dbReference type="InterPro" id="IPR020904">
    <property type="entry name" value="Sc_DH/Rdtase_CS"/>
</dbReference>
<dbReference type="SUPFAM" id="SSF51735">
    <property type="entry name" value="NAD(P)-binding Rossmann-fold domains"/>
    <property type="match status" value="1"/>
</dbReference>
<dbReference type="NCBIfam" id="NF009466">
    <property type="entry name" value="PRK12826.1-2"/>
    <property type="match status" value="1"/>
</dbReference>
<protein>
    <submittedName>
        <fullName evidence="4">SDR family oxidoreductase</fullName>
    </submittedName>
</protein>
<keyword evidence="5" id="KW-1185">Reference proteome</keyword>
<dbReference type="InterPro" id="IPR057326">
    <property type="entry name" value="KR_dom"/>
</dbReference>
<reference evidence="5" key="1">
    <citation type="journal article" date="2019" name="Int. J. Syst. Evol. Microbiol.">
        <title>The Global Catalogue of Microorganisms (GCM) 10K type strain sequencing project: providing services to taxonomists for standard genome sequencing and annotation.</title>
        <authorList>
            <consortium name="The Broad Institute Genomics Platform"/>
            <consortium name="The Broad Institute Genome Sequencing Center for Infectious Disease"/>
            <person name="Wu L."/>
            <person name="Ma J."/>
        </authorList>
    </citation>
    <scope>NUCLEOTIDE SEQUENCE [LARGE SCALE GENOMIC DNA]</scope>
    <source>
        <strain evidence="5">JCM 16544</strain>
    </source>
</reference>
<dbReference type="RefSeq" id="WP_344737640.1">
    <property type="nucleotide sequence ID" value="NZ_BAAAYU010000005.1"/>
</dbReference>
<name>A0ABP7AL13_9MICO</name>
<dbReference type="PANTHER" id="PTHR43639">
    <property type="entry name" value="OXIDOREDUCTASE, SHORT-CHAIN DEHYDROGENASE/REDUCTASE FAMILY (AFU_ORTHOLOGUE AFUA_5G02870)"/>
    <property type="match status" value="1"/>
</dbReference>
<sequence>MSIDLTGRTAIVTGGGAGIGAAIALTLAEAGADVAVHYANSADGAREVCARIEDMGRRALIFQADLTDPEQADALVDRVVEHFGGLDILVNNAGHLVGRAPLAETTDERWKAIMDVNVSSAFHTTRRALPHLTASSTGRVVTMSSLASENGGGAGSVGYAAAKAAVVGFTRGLAKEIAPTSTTVNAVAPGFIGDTAFHNTFTPGDAQKGIIAGIPLGRAGTPQDVADVTLFLASDLASYVTGQVIDINGGLNFR</sequence>
<gene>
    <name evidence="4" type="ORF">GCM10022200_17700</name>
</gene>
<dbReference type="PRINTS" id="PR00081">
    <property type="entry name" value="GDHRDH"/>
</dbReference>
<dbReference type="PANTHER" id="PTHR43639:SF1">
    <property type="entry name" value="SHORT-CHAIN DEHYDROGENASE_REDUCTASE FAMILY PROTEIN"/>
    <property type="match status" value="1"/>
</dbReference>
<evidence type="ECO:0000313" key="4">
    <source>
        <dbReference type="EMBL" id="GAA3634910.1"/>
    </source>
</evidence>
<comment type="caution">
    <text evidence="4">The sequence shown here is derived from an EMBL/GenBank/DDBJ whole genome shotgun (WGS) entry which is preliminary data.</text>
</comment>
<accession>A0ABP7AL13</accession>
<dbReference type="Gene3D" id="3.40.50.720">
    <property type="entry name" value="NAD(P)-binding Rossmann-like Domain"/>
    <property type="match status" value="1"/>
</dbReference>
<dbReference type="Pfam" id="PF13561">
    <property type="entry name" value="adh_short_C2"/>
    <property type="match status" value="1"/>
</dbReference>
<evidence type="ECO:0000256" key="2">
    <source>
        <dbReference type="ARBA" id="ARBA00023002"/>
    </source>
</evidence>
<evidence type="ECO:0000313" key="5">
    <source>
        <dbReference type="Proteomes" id="UP001501697"/>
    </source>
</evidence>
<feature type="domain" description="Ketoreductase" evidence="3">
    <location>
        <begin position="8"/>
        <end position="190"/>
    </location>
</feature>
<dbReference type="PROSITE" id="PS00061">
    <property type="entry name" value="ADH_SHORT"/>
    <property type="match status" value="1"/>
</dbReference>